<accession>B7GBV0</accession>
<dbReference type="AlphaFoldDB" id="B7GBV0"/>
<protein>
    <submittedName>
        <fullName evidence="3">Uncharacterized protein</fullName>
    </submittedName>
</protein>
<proteinExistence type="predicted"/>
<evidence type="ECO:0000256" key="1">
    <source>
        <dbReference type="SAM" id="Phobius"/>
    </source>
</evidence>
<evidence type="ECO:0000313" key="3">
    <source>
        <dbReference type="EMBL" id="EEC43908.1"/>
    </source>
</evidence>
<dbReference type="EMBL" id="CM000626">
    <property type="protein sequence ID" value="EEC43908.1"/>
    <property type="molecule type" value="Genomic_DNA"/>
</dbReference>
<keyword evidence="2" id="KW-0732">Signal</keyword>
<feature type="chain" id="PRO_5002855687" evidence="2">
    <location>
        <begin position="34"/>
        <end position="520"/>
    </location>
</feature>
<evidence type="ECO:0000313" key="4">
    <source>
        <dbReference type="Proteomes" id="UP000000759"/>
    </source>
</evidence>
<feature type="transmembrane region" description="Helical" evidence="1">
    <location>
        <begin position="51"/>
        <end position="73"/>
    </location>
</feature>
<feature type="signal peptide" evidence="2">
    <location>
        <begin position="1"/>
        <end position="33"/>
    </location>
</feature>
<dbReference type="Proteomes" id="UP000000759">
    <property type="component" value="Chromosome 24"/>
</dbReference>
<name>B7GBV0_PHATC</name>
<gene>
    <name evidence="3" type="ORF">PHATRDRAFT_49774</name>
</gene>
<dbReference type="GeneID" id="7198452"/>
<reference evidence="4" key="2">
    <citation type="submission" date="2008-08" db="EMBL/GenBank/DDBJ databases">
        <authorList>
            <consortium name="Diatom Consortium"/>
            <person name="Grigoriev I."/>
            <person name="Grimwood J."/>
            <person name="Kuo A."/>
            <person name="Otillar R.P."/>
            <person name="Salamov A."/>
            <person name="Detter J.C."/>
            <person name="Lindquist E."/>
            <person name="Shapiro H."/>
            <person name="Lucas S."/>
            <person name="Glavina del Rio T."/>
            <person name="Pitluck S."/>
            <person name="Rokhsar D."/>
            <person name="Bowler C."/>
        </authorList>
    </citation>
    <scope>GENOME REANNOTATION</scope>
    <source>
        <strain evidence="4">CCAP 1055/1</strain>
    </source>
</reference>
<dbReference type="RefSeq" id="XP_002184509.1">
    <property type="nucleotide sequence ID" value="XM_002184473.1"/>
</dbReference>
<reference evidence="3 4" key="1">
    <citation type="journal article" date="2008" name="Nature">
        <title>The Phaeodactylum genome reveals the evolutionary history of diatom genomes.</title>
        <authorList>
            <person name="Bowler C."/>
            <person name="Allen A.E."/>
            <person name="Badger J.H."/>
            <person name="Grimwood J."/>
            <person name="Jabbari K."/>
            <person name="Kuo A."/>
            <person name="Maheswari U."/>
            <person name="Martens C."/>
            <person name="Maumus F."/>
            <person name="Otillar R.P."/>
            <person name="Rayko E."/>
            <person name="Salamov A."/>
            <person name="Vandepoele K."/>
            <person name="Beszteri B."/>
            <person name="Gruber A."/>
            <person name="Heijde M."/>
            <person name="Katinka M."/>
            <person name="Mock T."/>
            <person name="Valentin K."/>
            <person name="Verret F."/>
            <person name="Berges J.A."/>
            <person name="Brownlee C."/>
            <person name="Cadoret J.P."/>
            <person name="Chiovitti A."/>
            <person name="Choi C.J."/>
            <person name="Coesel S."/>
            <person name="De Martino A."/>
            <person name="Detter J.C."/>
            <person name="Durkin C."/>
            <person name="Falciatore A."/>
            <person name="Fournet J."/>
            <person name="Haruta M."/>
            <person name="Huysman M.J."/>
            <person name="Jenkins B.D."/>
            <person name="Jiroutova K."/>
            <person name="Jorgensen R.E."/>
            <person name="Joubert Y."/>
            <person name="Kaplan A."/>
            <person name="Kroger N."/>
            <person name="Kroth P.G."/>
            <person name="La Roche J."/>
            <person name="Lindquist E."/>
            <person name="Lommer M."/>
            <person name="Martin-Jezequel V."/>
            <person name="Lopez P.J."/>
            <person name="Lucas S."/>
            <person name="Mangogna M."/>
            <person name="McGinnis K."/>
            <person name="Medlin L.K."/>
            <person name="Montsant A."/>
            <person name="Oudot-Le Secq M.P."/>
            <person name="Napoli C."/>
            <person name="Obornik M."/>
            <person name="Parker M.S."/>
            <person name="Petit J.L."/>
            <person name="Porcel B.M."/>
            <person name="Poulsen N."/>
            <person name="Robison M."/>
            <person name="Rychlewski L."/>
            <person name="Rynearson T.A."/>
            <person name="Schmutz J."/>
            <person name="Shapiro H."/>
            <person name="Siaut M."/>
            <person name="Stanley M."/>
            <person name="Sussman M.R."/>
            <person name="Taylor A.R."/>
            <person name="Vardi A."/>
            <person name="von Dassow P."/>
            <person name="Vyverman W."/>
            <person name="Willis A."/>
            <person name="Wyrwicz L.S."/>
            <person name="Rokhsar D.S."/>
            <person name="Weissenbach J."/>
            <person name="Armbrust E.V."/>
            <person name="Green B.R."/>
            <person name="Van de Peer Y."/>
            <person name="Grigoriev I.V."/>
        </authorList>
    </citation>
    <scope>NUCLEOTIDE SEQUENCE [LARGE SCALE GENOMIC DNA]</scope>
    <source>
        <strain evidence="3 4">CCAP 1055/1</strain>
    </source>
</reference>
<dbReference type="OMA" id="IERGPNP"/>
<keyword evidence="1" id="KW-0812">Transmembrane</keyword>
<sequence length="520" mass="57833">MNLFRPDPTTTLALHRLLLVVFVESLTMVPTETDPLVQNGNGNARNLPRAFSYRSMLAATVLIVSGAGGVVWWMRRHSIRTPSGNGASSSHSLRNNFTMYLDEYQTHEYTATQFISFTINTLGGLQAHGECEGRHVDPDTNSCYLGNAKNISEDILHRVAIVERVLQRLEQDAFDEDPEIDSSPSVLKIFAMPEFFLRGPNGAYSSYQMIDREGQENDGLLVRMADRIRKFIAKPAFQDYLFVFGTVLVAESLDDPGKGFWEIENVTADSVLYSNFAPIYKGGTGHKHQYLLQKRYISGADFLSRTTLPNPVKANLRDYADASELSFLQQTLQNRNTVLVEGNVIELDGLRIGVEICLDHRMGSLWRSIQAQNPRGAIDNDNLVDVQLIVSAGMSIERGPNPVRTGGVVYLSDGEASSAVCLRTDTGVFDPDVVCREHGPGGRQHLQPFGGAGYTNFVSVSGCIDMEEIELLQGYYSMYQPQGCANTLKTYGIDVMDEFKYYPPSLEIYPIIGLPPQREK</sequence>
<dbReference type="HOGENOM" id="CLU_524271_0_0_1"/>
<organism evidence="3 4">
    <name type="scientific">Phaeodactylum tricornutum (strain CCAP 1055/1)</name>
    <dbReference type="NCBI Taxonomy" id="556484"/>
    <lineage>
        <taxon>Eukaryota</taxon>
        <taxon>Sar</taxon>
        <taxon>Stramenopiles</taxon>
        <taxon>Ochrophyta</taxon>
        <taxon>Bacillariophyta</taxon>
        <taxon>Bacillariophyceae</taxon>
        <taxon>Bacillariophycidae</taxon>
        <taxon>Naviculales</taxon>
        <taxon>Phaeodactylaceae</taxon>
        <taxon>Phaeodactylum</taxon>
    </lineage>
</organism>
<keyword evidence="4" id="KW-1185">Reference proteome</keyword>
<dbReference type="PaxDb" id="2850-Phatr49774"/>
<dbReference type="eggNOG" id="ENOG502S5W5">
    <property type="taxonomic scope" value="Eukaryota"/>
</dbReference>
<dbReference type="OrthoDB" id="2163268at2759"/>
<keyword evidence="1" id="KW-0472">Membrane</keyword>
<keyword evidence="1" id="KW-1133">Transmembrane helix</keyword>
<dbReference type="KEGG" id="pti:PHATRDRAFT_49774"/>
<dbReference type="InParanoid" id="B7GBV0"/>
<evidence type="ECO:0000256" key="2">
    <source>
        <dbReference type="SAM" id="SignalP"/>
    </source>
</evidence>